<keyword evidence="4" id="KW-1185">Reference proteome</keyword>
<dbReference type="SUPFAM" id="SSF53448">
    <property type="entry name" value="Nucleotide-diphospho-sugar transferases"/>
    <property type="match status" value="1"/>
</dbReference>
<dbReference type="RefSeq" id="WP_120031052.1">
    <property type="nucleotide sequence ID" value="NZ_QVMU01000008.1"/>
</dbReference>
<dbReference type="Gene3D" id="3.90.550.10">
    <property type="entry name" value="Spore Coat Polysaccharide Biosynthesis Protein SpsA, Chain A"/>
    <property type="match status" value="1"/>
</dbReference>
<dbReference type="AlphaFoldDB" id="A0A3A6QLC6"/>
<reference evidence="3 4" key="1">
    <citation type="submission" date="2018-08" db="EMBL/GenBank/DDBJ databases">
        <title>Vibrio isolated from the Eastern China Marginal Seas.</title>
        <authorList>
            <person name="Li Y."/>
        </authorList>
    </citation>
    <scope>NUCLEOTIDE SEQUENCE [LARGE SCALE GENOMIC DNA]</scope>
    <source>
        <strain evidence="3 4">BEI233</strain>
    </source>
</reference>
<dbReference type="InterPro" id="IPR039528">
    <property type="entry name" value="DPM1-like"/>
</dbReference>
<accession>A0A3A6QLC6</accession>
<comment type="caution">
    <text evidence="3">The sequence shown here is derived from an EMBL/GenBank/DDBJ whole genome shotgun (WGS) entry which is preliminary data.</text>
</comment>
<evidence type="ECO:0000313" key="3">
    <source>
        <dbReference type="EMBL" id="RJX71393.1"/>
    </source>
</evidence>
<evidence type="ECO:0000256" key="1">
    <source>
        <dbReference type="ARBA" id="ARBA00022676"/>
    </source>
</evidence>
<dbReference type="GO" id="GO:0004582">
    <property type="term" value="F:dolichyl-phosphate beta-D-mannosyltransferase activity"/>
    <property type="evidence" value="ECO:0007669"/>
    <property type="project" value="InterPro"/>
</dbReference>
<dbReference type="GO" id="GO:0006506">
    <property type="term" value="P:GPI anchor biosynthetic process"/>
    <property type="evidence" value="ECO:0007669"/>
    <property type="project" value="TreeGrafter"/>
</dbReference>
<name>A0A3A6QLC6_9VIBR</name>
<dbReference type="EMBL" id="QVMU01000008">
    <property type="protein sequence ID" value="RJX71393.1"/>
    <property type="molecule type" value="Genomic_DNA"/>
</dbReference>
<dbReference type="Proteomes" id="UP000273252">
    <property type="component" value="Unassembled WGS sequence"/>
</dbReference>
<dbReference type="GO" id="GO:0035269">
    <property type="term" value="P:protein O-linked glycosylation via mannose"/>
    <property type="evidence" value="ECO:0007669"/>
    <property type="project" value="TreeGrafter"/>
</dbReference>
<sequence>MMNSRSKALSLLKSANPKFDLTNQRHQEQLLDLSDDILILDDLSVEDLQQLSHQYDAPLAFQLAIKLVESRRYLLSITQQLKLAVVFAMWGEHNRLEPKDANNPNGEDSLRTKVTQLEWATKDTKVEWSLYAVDDGCPHNSAQIAREIANGMDYELENALLPYSQCSLVERLHILELSDALPTKSGPLANLANANDSRKGGAIILGCQSALDNGADAVVYTDADNSVHLGQLGLILQPYVEQGKSVVLGNRKHKNSILVKQEERWGAGIKTLRHMQRMIGSPIFEHGIKDTQAAFKLYDRNVLKEILKKPTVYDFSFDTDWILAAMEINQPIDTIPFAFIDSVAESASIVQGPMTTWYVLLDGLVKAAQARKADYSKEMADVFNKEIKSHEDLELIIDVVPPELVRASDSDLGDPKIMSPQSVRNWILSAKMLQAQIDTA</sequence>
<dbReference type="GO" id="GO:0006488">
    <property type="term" value="P:dolichol-linked oligosaccharide biosynthetic process"/>
    <property type="evidence" value="ECO:0007669"/>
    <property type="project" value="TreeGrafter"/>
</dbReference>
<organism evidence="3 4">
    <name type="scientific">Vibrio sinensis</name>
    <dbReference type="NCBI Taxonomy" id="2302434"/>
    <lineage>
        <taxon>Bacteria</taxon>
        <taxon>Pseudomonadati</taxon>
        <taxon>Pseudomonadota</taxon>
        <taxon>Gammaproteobacteria</taxon>
        <taxon>Vibrionales</taxon>
        <taxon>Vibrionaceae</taxon>
        <taxon>Vibrio</taxon>
    </lineage>
</organism>
<dbReference type="PANTHER" id="PTHR43398:SF1">
    <property type="entry name" value="DOLICHOL-PHOSPHATE MANNOSYLTRANSFERASE SUBUNIT 1"/>
    <property type="match status" value="1"/>
</dbReference>
<protein>
    <submittedName>
        <fullName evidence="3">Glycosyltransferase</fullName>
    </submittedName>
</protein>
<keyword evidence="1" id="KW-0328">Glycosyltransferase</keyword>
<dbReference type="OrthoDB" id="8454008at2"/>
<keyword evidence="2 3" id="KW-0808">Transferase</keyword>
<proteinExistence type="predicted"/>
<dbReference type="PANTHER" id="PTHR43398">
    <property type="entry name" value="DOLICHOL-PHOSPHATE MANNOSYLTRANSFERASE SUBUNIT 1"/>
    <property type="match status" value="1"/>
</dbReference>
<evidence type="ECO:0000313" key="4">
    <source>
        <dbReference type="Proteomes" id="UP000273252"/>
    </source>
</evidence>
<gene>
    <name evidence="3" type="ORF">DZ860_10640</name>
</gene>
<evidence type="ECO:0000256" key="2">
    <source>
        <dbReference type="ARBA" id="ARBA00022679"/>
    </source>
</evidence>
<dbReference type="GO" id="GO:0016020">
    <property type="term" value="C:membrane"/>
    <property type="evidence" value="ECO:0007669"/>
    <property type="project" value="GOC"/>
</dbReference>
<dbReference type="InterPro" id="IPR029044">
    <property type="entry name" value="Nucleotide-diphossugar_trans"/>
</dbReference>